<dbReference type="SMART" id="SM00450">
    <property type="entry name" value="RHOD"/>
    <property type="match status" value="1"/>
</dbReference>
<feature type="domain" description="Rhodanese" evidence="1">
    <location>
        <begin position="106"/>
        <end position="239"/>
    </location>
</feature>
<dbReference type="SUPFAM" id="SSF52821">
    <property type="entry name" value="Rhodanese/Cell cycle control phosphatase"/>
    <property type="match status" value="1"/>
</dbReference>
<dbReference type="PROSITE" id="PS50206">
    <property type="entry name" value="RHODANESE_3"/>
    <property type="match status" value="1"/>
</dbReference>
<dbReference type="FunFam" id="3.40.250.10:FF:000032">
    <property type="entry name" value="Rhodanese-like domain-containing protein 14, chloroplastic"/>
    <property type="match status" value="1"/>
</dbReference>
<dbReference type="EMBL" id="GCKF01003666">
    <property type="protein sequence ID" value="JAG99270.1"/>
    <property type="molecule type" value="Transcribed_RNA"/>
</dbReference>
<dbReference type="Gene3D" id="3.40.250.10">
    <property type="entry name" value="Rhodanese-like domain"/>
    <property type="match status" value="1"/>
</dbReference>
<dbReference type="PANTHER" id="PTHR44920:SF1">
    <property type="entry name" value="RHODANESE-LIKE DOMAIN-CONTAINING PROTEIN 14, CHLOROPLASTIC"/>
    <property type="match status" value="1"/>
</dbReference>
<dbReference type="CDD" id="cd00158">
    <property type="entry name" value="RHOD"/>
    <property type="match status" value="1"/>
</dbReference>
<proteinExistence type="predicted"/>
<evidence type="ECO:0000259" key="1">
    <source>
        <dbReference type="PROSITE" id="PS50206"/>
    </source>
</evidence>
<accession>A0A0D6RB58</accession>
<dbReference type="GO" id="GO:0009507">
    <property type="term" value="C:chloroplast"/>
    <property type="evidence" value="ECO:0007669"/>
    <property type="project" value="TreeGrafter"/>
</dbReference>
<name>A0A0D6RB58_ARACU</name>
<dbReference type="Pfam" id="PF00581">
    <property type="entry name" value="Rhodanese"/>
    <property type="match status" value="1"/>
</dbReference>
<dbReference type="InterPro" id="IPR001763">
    <property type="entry name" value="Rhodanese-like_dom"/>
</dbReference>
<dbReference type="InterPro" id="IPR043186">
    <property type="entry name" value="Str14"/>
</dbReference>
<dbReference type="InterPro" id="IPR036873">
    <property type="entry name" value="Rhodanese-like_dom_sf"/>
</dbReference>
<dbReference type="PANTHER" id="PTHR44920">
    <property type="entry name" value="RHODANESE-LIKE DOMAIN-CONTAINING PROTEIN 14, CHLOROPLASTIC-RELATED"/>
    <property type="match status" value="1"/>
</dbReference>
<reference evidence="2" key="1">
    <citation type="submission" date="2015-03" db="EMBL/GenBank/DDBJ databases">
        <title>A transcriptome of Araucaria cunninghamii, an australian fine timber species.</title>
        <authorList>
            <person name="Jing Yi C.J.Y."/>
            <person name="Yin San L.Y.S."/>
            <person name="Abdul Karim S.S."/>
            <person name="Wan Azmi N.N."/>
            <person name="Hercus R.R."/>
            <person name="Croft L.L."/>
        </authorList>
    </citation>
    <scope>NUCLEOTIDE SEQUENCE</scope>
    <source>
        <strain evidence="2">MI0301</strain>
        <tissue evidence="2">Leaf</tissue>
    </source>
</reference>
<sequence length="241" mass="27242">MITAIPSISSFSNALYHPCLSPLLSTHYQLSASNGYIKSKSGSNAFQADQFCFSAKKRSTHLLTVVSASTKATKSPAEEEWKVKREFLLKKKVRSVEVNEAFRLLKENGYVLLDVRREAEFKEFHPEGAINVQIYRLIKDWTAWDIARRTAFAFFGIFQGTEENPEFLEEVRSKLDKKSKIIVACSQGGTMRPSPNFPEGRQSRSLIAAYLLALDDYSTILHLEGGLYAWDKAGLRVAYDE</sequence>
<organism evidence="2">
    <name type="scientific">Araucaria cunninghamii</name>
    <name type="common">Hoop pine</name>
    <name type="synonym">Moreton Bay pine</name>
    <dbReference type="NCBI Taxonomy" id="56994"/>
    <lineage>
        <taxon>Eukaryota</taxon>
        <taxon>Viridiplantae</taxon>
        <taxon>Streptophyta</taxon>
        <taxon>Embryophyta</taxon>
        <taxon>Tracheophyta</taxon>
        <taxon>Spermatophyta</taxon>
        <taxon>Pinopsida</taxon>
        <taxon>Pinidae</taxon>
        <taxon>Conifers II</taxon>
        <taxon>Araucariales</taxon>
        <taxon>Araucariaceae</taxon>
        <taxon>Araucaria</taxon>
    </lineage>
</organism>
<dbReference type="AlphaFoldDB" id="A0A0D6RB58"/>
<protein>
    <recommendedName>
        <fullName evidence="1">Rhodanese domain-containing protein</fullName>
    </recommendedName>
</protein>
<evidence type="ECO:0000313" key="2">
    <source>
        <dbReference type="EMBL" id="JAG99270.1"/>
    </source>
</evidence>